<keyword evidence="1" id="KW-0812">Transmembrane</keyword>
<feature type="transmembrane region" description="Helical" evidence="1">
    <location>
        <begin position="112"/>
        <end position="130"/>
    </location>
</feature>
<feature type="transmembrane region" description="Helical" evidence="1">
    <location>
        <begin position="53"/>
        <end position="75"/>
    </location>
</feature>
<dbReference type="EMBL" id="DSVQ01000014">
    <property type="protein sequence ID" value="HGT39690.1"/>
    <property type="molecule type" value="Genomic_DNA"/>
</dbReference>
<gene>
    <name evidence="2" type="ORF">ENS64_10580</name>
</gene>
<organism evidence="2">
    <name type="scientific">Schlesneria paludicola</name>
    <dbReference type="NCBI Taxonomy" id="360056"/>
    <lineage>
        <taxon>Bacteria</taxon>
        <taxon>Pseudomonadati</taxon>
        <taxon>Planctomycetota</taxon>
        <taxon>Planctomycetia</taxon>
        <taxon>Planctomycetales</taxon>
        <taxon>Planctomycetaceae</taxon>
        <taxon>Schlesneria</taxon>
    </lineage>
</organism>
<evidence type="ECO:0008006" key="3">
    <source>
        <dbReference type="Google" id="ProtNLM"/>
    </source>
</evidence>
<reference evidence="2" key="1">
    <citation type="journal article" date="2020" name="mSystems">
        <title>Genome- and Community-Level Interaction Insights into Carbon Utilization and Element Cycling Functions of Hydrothermarchaeota in Hydrothermal Sediment.</title>
        <authorList>
            <person name="Zhou Z."/>
            <person name="Liu Y."/>
            <person name="Xu W."/>
            <person name="Pan J."/>
            <person name="Luo Z.H."/>
            <person name="Li M."/>
        </authorList>
    </citation>
    <scope>NUCLEOTIDE SEQUENCE [LARGE SCALE GENOMIC DNA]</scope>
    <source>
        <strain evidence="2">SpSt-508</strain>
    </source>
</reference>
<keyword evidence="1" id="KW-1133">Transmembrane helix</keyword>
<dbReference type="AlphaFoldDB" id="A0A7C4QVV6"/>
<feature type="transmembrane region" description="Helical" evidence="1">
    <location>
        <begin position="12"/>
        <end position="32"/>
    </location>
</feature>
<feature type="transmembrane region" description="Helical" evidence="1">
    <location>
        <begin position="87"/>
        <end position="105"/>
    </location>
</feature>
<evidence type="ECO:0000256" key="1">
    <source>
        <dbReference type="SAM" id="Phobius"/>
    </source>
</evidence>
<proteinExistence type="predicted"/>
<comment type="caution">
    <text evidence="2">The sequence shown here is derived from an EMBL/GenBank/DDBJ whole genome shotgun (WGS) entry which is preliminary data.</text>
</comment>
<sequence length="131" mass="13997">MVFEVMAQTAALLFALISAGVGAFQMALTLGAPLGEFTLGGRWRGRLPLRVRLIPMVSVLLLGIFSAVILARAGLGLPAVQEHSRPLAWVVVGYFVLGCIANAITPSKRERMLWLPVVLVMLLLSLTVASS</sequence>
<accession>A0A7C4QVV6</accession>
<evidence type="ECO:0000313" key="2">
    <source>
        <dbReference type="EMBL" id="HGT39690.1"/>
    </source>
</evidence>
<protein>
    <recommendedName>
        <fullName evidence="3">Integral membrane protein</fullName>
    </recommendedName>
</protein>
<keyword evidence="1" id="KW-0472">Membrane</keyword>
<name>A0A7C4QVV6_9PLAN</name>